<keyword evidence="4" id="KW-0862">Zinc</keyword>
<dbReference type="NCBIfam" id="NF000642">
    <property type="entry name" value="PRK00024.1"/>
    <property type="match status" value="1"/>
</dbReference>
<dbReference type="SUPFAM" id="SSF47781">
    <property type="entry name" value="RuvA domain 2-like"/>
    <property type="match status" value="1"/>
</dbReference>
<dbReference type="NCBIfam" id="TIGR00608">
    <property type="entry name" value="radc"/>
    <property type="match status" value="1"/>
</dbReference>
<dbReference type="CDD" id="cd08071">
    <property type="entry name" value="MPN_DUF2466"/>
    <property type="match status" value="1"/>
</dbReference>
<dbReference type="PROSITE" id="PS50249">
    <property type="entry name" value="MPN"/>
    <property type="match status" value="1"/>
</dbReference>
<dbReference type="PANTHER" id="PTHR30471">
    <property type="entry name" value="DNA REPAIR PROTEIN RADC"/>
    <property type="match status" value="1"/>
</dbReference>
<keyword evidence="2" id="KW-0479">Metal-binding</keyword>
<keyword evidence="1" id="KW-0645">Protease</keyword>
<feature type="domain" description="MPN" evidence="6">
    <location>
        <begin position="91"/>
        <end position="213"/>
    </location>
</feature>
<evidence type="ECO:0000256" key="1">
    <source>
        <dbReference type="ARBA" id="ARBA00022670"/>
    </source>
</evidence>
<dbReference type="Gene3D" id="1.10.150.20">
    <property type="entry name" value="5' to 3' exonuclease, C-terminal subdomain"/>
    <property type="match status" value="1"/>
</dbReference>
<accession>A0A160TVM6</accession>
<dbReference type="EMBL" id="CZQD01000001">
    <property type="protein sequence ID" value="CUS55425.1"/>
    <property type="molecule type" value="Genomic_DNA"/>
</dbReference>
<dbReference type="PROSITE" id="PS01302">
    <property type="entry name" value="UPF0758"/>
    <property type="match status" value="1"/>
</dbReference>
<dbReference type="GO" id="GO:0008237">
    <property type="term" value="F:metallopeptidase activity"/>
    <property type="evidence" value="ECO:0007669"/>
    <property type="project" value="UniProtKB-KW"/>
</dbReference>
<dbReference type="InterPro" id="IPR001405">
    <property type="entry name" value="UPF0758"/>
</dbReference>
<dbReference type="InterPro" id="IPR020891">
    <property type="entry name" value="UPF0758_CS"/>
</dbReference>
<dbReference type="InterPro" id="IPR025657">
    <property type="entry name" value="RadC_JAB"/>
</dbReference>
<dbReference type="Pfam" id="PF04002">
    <property type="entry name" value="RadC"/>
    <property type="match status" value="1"/>
</dbReference>
<keyword evidence="5" id="KW-0482">Metalloprotease</keyword>
<keyword evidence="3" id="KW-0378">Hydrolase</keyword>
<protein>
    <submittedName>
        <fullName evidence="7">DNA repair protein RadC</fullName>
    </submittedName>
</protein>
<organism evidence="7">
    <name type="scientific">hydrothermal vent metagenome</name>
    <dbReference type="NCBI Taxonomy" id="652676"/>
    <lineage>
        <taxon>unclassified sequences</taxon>
        <taxon>metagenomes</taxon>
        <taxon>ecological metagenomes</taxon>
    </lineage>
</organism>
<dbReference type="GO" id="GO:0046872">
    <property type="term" value="F:metal ion binding"/>
    <property type="evidence" value="ECO:0007669"/>
    <property type="project" value="UniProtKB-KW"/>
</dbReference>
<dbReference type="InterPro" id="IPR010994">
    <property type="entry name" value="RuvA_2-like"/>
</dbReference>
<evidence type="ECO:0000256" key="3">
    <source>
        <dbReference type="ARBA" id="ARBA00022801"/>
    </source>
</evidence>
<gene>
    <name evidence="7" type="ORF">MGWOODY_Hyp1672</name>
</gene>
<evidence type="ECO:0000259" key="6">
    <source>
        <dbReference type="PROSITE" id="PS50249"/>
    </source>
</evidence>
<sequence length="213" mass="23314">MRGKLLTRGATALSNYEVLEVLLMAFIPRRDVKPIAKALEARFGSLSAILAAPTSDLIKVNGVGETVAAYLKAIAELNARASRETIQKKPAISSWSALIDYVRTELQHEKREQFRILFLDRKNQLIADEIMGHGTVDHAPVYTREVARRALELHASALILVHNHPSGDPTPSRADIDITREIIDALDPFDITVHDHLIAGTGGVTSLKSAGLI</sequence>
<dbReference type="Pfam" id="PF20582">
    <property type="entry name" value="UPF0758_N"/>
    <property type="match status" value="1"/>
</dbReference>
<evidence type="ECO:0000313" key="7">
    <source>
        <dbReference type="EMBL" id="CUS55425.1"/>
    </source>
</evidence>
<evidence type="ECO:0000256" key="5">
    <source>
        <dbReference type="ARBA" id="ARBA00023049"/>
    </source>
</evidence>
<proteinExistence type="predicted"/>
<dbReference type="AlphaFoldDB" id="A0A160TVM6"/>
<evidence type="ECO:0000256" key="4">
    <source>
        <dbReference type="ARBA" id="ARBA00022833"/>
    </source>
</evidence>
<reference evidence="7" key="1">
    <citation type="submission" date="2015-10" db="EMBL/GenBank/DDBJ databases">
        <authorList>
            <person name="Gilbert D.G."/>
        </authorList>
    </citation>
    <scope>NUCLEOTIDE SEQUENCE</scope>
</reference>
<evidence type="ECO:0000256" key="2">
    <source>
        <dbReference type="ARBA" id="ARBA00022723"/>
    </source>
</evidence>
<dbReference type="InterPro" id="IPR046778">
    <property type="entry name" value="UPF0758_N"/>
</dbReference>
<dbReference type="SUPFAM" id="SSF102712">
    <property type="entry name" value="JAB1/MPN domain"/>
    <property type="match status" value="1"/>
</dbReference>
<dbReference type="GO" id="GO:0006508">
    <property type="term" value="P:proteolysis"/>
    <property type="evidence" value="ECO:0007669"/>
    <property type="project" value="UniProtKB-KW"/>
</dbReference>
<dbReference type="Gene3D" id="3.40.140.10">
    <property type="entry name" value="Cytidine Deaminase, domain 2"/>
    <property type="match status" value="1"/>
</dbReference>
<dbReference type="PANTHER" id="PTHR30471:SF3">
    <property type="entry name" value="UPF0758 PROTEIN YEES-RELATED"/>
    <property type="match status" value="1"/>
</dbReference>
<name>A0A160TVM6_9ZZZZ</name>
<dbReference type="InterPro" id="IPR037518">
    <property type="entry name" value="MPN"/>
</dbReference>